<dbReference type="Gene3D" id="3.10.450.620">
    <property type="entry name" value="JHP933, nucleotidyltransferase-like core domain"/>
    <property type="match status" value="1"/>
</dbReference>
<organism evidence="1 2">
    <name type="scientific">Cupriavidus numazuensis</name>
    <dbReference type="NCBI Taxonomy" id="221992"/>
    <lineage>
        <taxon>Bacteria</taxon>
        <taxon>Pseudomonadati</taxon>
        <taxon>Pseudomonadota</taxon>
        <taxon>Betaproteobacteria</taxon>
        <taxon>Burkholderiales</taxon>
        <taxon>Burkholderiaceae</taxon>
        <taxon>Cupriavidus</taxon>
    </lineage>
</organism>
<dbReference type="EMBL" id="CAJPVI010000126">
    <property type="protein sequence ID" value="CAG2161315.1"/>
    <property type="molecule type" value="Genomic_DNA"/>
</dbReference>
<proteinExistence type="predicted"/>
<evidence type="ECO:0000313" key="2">
    <source>
        <dbReference type="Proteomes" id="UP000672657"/>
    </source>
</evidence>
<dbReference type="Proteomes" id="UP000672657">
    <property type="component" value="Unassembled WGS sequence"/>
</dbReference>
<sequence length="356" mass="38568">MRRLPNSDIERINDFSVEAALPLPAYALEKDHHVLEAMRLIVEAPPDPNFRLVFCGGTCLSKAYGALARMSEDVDFKVVPTAAGAALSRTKRREALKAFGEAIAHTLEHGGFGKGNVARTARDENAYTRLDVSYESAFDKPEALRSHLLIELNHAPLGFAADKMPIGLLLDKLAAGDYANPFTVDCIALPEALAEKLISFPRRLAAHRARHGHDPALLQDEKLWDRALVRHLYDVHQLATTRAELIADAAALGRLVSGVIAKDQGDFANQHPQFVANPRAEIANALAYAKASPELTAQYAAFTQDMVYSLPESIPTYAQALEAFEAVLNQALAAIDAQLAQEATAAARPRPAGPAL</sequence>
<name>A0ABN7QHU8_9BURK</name>
<accession>A0ABN7QHU8</accession>
<comment type="caution">
    <text evidence="1">The sequence shown here is derived from an EMBL/GenBank/DDBJ whole genome shotgun (WGS) entry which is preliminary data.</text>
</comment>
<gene>
    <name evidence="1" type="ORF">LMG26411_08152</name>
</gene>
<dbReference type="InterPro" id="IPR014942">
    <property type="entry name" value="AbiEii"/>
</dbReference>
<dbReference type="RefSeq" id="WP_211958831.1">
    <property type="nucleotide sequence ID" value="NZ_CAJPVI010000126.1"/>
</dbReference>
<protein>
    <recommendedName>
        <fullName evidence="3">Nucleotidyl transferase AbiEii/AbiGii toxin family protein</fullName>
    </recommendedName>
</protein>
<evidence type="ECO:0000313" key="1">
    <source>
        <dbReference type="EMBL" id="CAG2161315.1"/>
    </source>
</evidence>
<keyword evidence="2" id="KW-1185">Reference proteome</keyword>
<evidence type="ECO:0008006" key="3">
    <source>
        <dbReference type="Google" id="ProtNLM"/>
    </source>
</evidence>
<dbReference type="Pfam" id="PF08843">
    <property type="entry name" value="AbiEii"/>
    <property type="match status" value="1"/>
</dbReference>
<reference evidence="1 2" key="1">
    <citation type="submission" date="2021-03" db="EMBL/GenBank/DDBJ databases">
        <authorList>
            <person name="Peeters C."/>
        </authorList>
    </citation>
    <scope>NUCLEOTIDE SEQUENCE [LARGE SCALE GENOMIC DNA]</scope>
    <source>
        <strain evidence="1 2">LMG 26411</strain>
    </source>
</reference>